<evidence type="ECO:0000256" key="1">
    <source>
        <dbReference type="SAM" id="Phobius"/>
    </source>
</evidence>
<dbReference type="KEGG" id="dmt:DESME_05805"/>
<reference evidence="2 3" key="1">
    <citation type="submission" date="2013-12" db="EMBL/GenBank/DDBJ databases">
        <authorList>
            <consortium name="DOE Joint Genome Institute"/>
            <person name="Smidt H."/>
            <person name="Huntemann M."/>
            <person name="Han J."/>
            <person name="Chen A."/>
            <person name="Kyrpides N."/>
            <person name="Mavromatis K."/>
            <person name="Markowitz V."/>
            <person name="Palaniappan K."/>
            <person name="Ivanova N."/>
            <person name="Schaumberg A."/>
            <person name="Pati A."/>
            <person name="Liolios K."/>
            <person name="Nordberg H.P."/>
            <person name="Cantor M.N."/>
            <person name="Hua S.X."/>
            <person name="Woyke T."/>
        </authorList>
    </citation>
    <scope>NUCLEOTIDE SEQUENCE [LARGE SCALE GENOMIC DNA]</scope>
    <source>
        <strain evidence="3">DSM 15288</strain>
    </source>
</reference>
<feature type="transmembrane region" description="Helical" evidence="1">
    <location>
        <begin position="6"/>
        <end position="25"/>
    </location>
</feature>
<keyword evidence="1" id="KW-0812">Transmembrane</keyword>
<gene>
    <name evidence="2" type="ORF">DESME_05805</name>
</gene>
<keyword evidence="3" id="KW-1185">Reference proteome</keyword>
<name>W0ECA2_9FIRM</name>
<dbReference type="EMBL" id="CP007032">
    <property type="protein sequence ID" value="AHF08510.1"/>
    <property type="molecule type" value="Genomic_DNA"/>
</dbReference>
<evidence type="ECO:0000313" key="2">
    <source>
        <dbReference type="EMBL" id="AHF08510.1"/>
    </source>
</evidence>
<dbReference type="Proteomes" id="UP000010847">
    <property type="component" value="Chromosome"/>
</dbReference>
<feature type="transmembrane region" description="Helical" evidence="1">
    <location>
        <begin position="30"/>
        <end position="48"/>
    </location>
</feature>
<protein>
    <submittedName>
        <fullName evidence="2">Uncharacterized protein</fullName>
    </submittedName>
</protein>
<proteinExistence type="predicted"/>
<accession>W0ECA2</accession>
<dbReference type="AlphaFoldDB" id="W0ECA2"/>
<dbReference type="HOGENOM" id="CLU_2914956_0_0_9"/>
<keyword evidence="1" id="KW-1133">Transmembrane helix</keyword>
<organism evidence="2 3">
    <name type="scientific">Desulfitobacterium metallireducens DSM 15288</name>
    <dbReference type="NCBI Taxonomy" id="871968"/>
    <lineage>
        <taxon>Bacteria</taxon>
        <taxon>Bacillati</taxon>
        <taxon>Bacillota</taxon>
        <taxon>Clostridia</taxon>
        <taxon>Eubacteriales</taxon>
        <taxon>Desulfitobacteriaceae</taxon>
        <taxon>Desulfitobacterium</taxon>
    </lineage>
</organism>
<dbReference type="RefSeq" id="WP_006717789.1">
    <property type="nucleotide sequence ID" value="NZ_CP007032.1"/>
</dbReference>
<evidence type="ECO:0000313" key="3">
    <source>
        <dbReference type="Proteomes" id="UP000010847"/>
    </source>
</evidence>
<keyword evidence="1" id="KW-0472">Membrane</keyword>
<sequence>MPKFPVVYGIGFGILIAFVFMKFVLKDANLLLLLSCLALAIGTLVALFEIKEPPPGSPPTS</sequence>